<feature type="domain" description="Asparagine synthetase" evidence="4">
    <location>
        <begin position="225"/>
        <end position="339"/>
    </location>
</feature>
<evidence type="ECO:0000256" key="2">
    <source>
        <dbReference type="ARBA" id="ARBA00012737"/>
    </source>
</evidence>
<comment type="pathway">
    <text evidence="1">Amino-acid biosynthesis; L-asparagine biosynthesis; L-asparagine from L-aspartate (L-Gln route): step 1/1.</text>
</comment>
<dbReference type="RefSeq" id="WP_063971583.1">
    <property type="nucleotide sequence ID" value="NZ_JAMXLT020000005.1"/>
</dbReference>
<dbReference type="PANTHER" id="PTHR43284">
    <property type="entry name" value="ASPARAGINE SYNTHETASE (GLUTAMINE-HYDROLYZING)"/>
    <property type="match status" value="1"/>
</dbReference>
<reference evidence="6 7" key="1">
    <citation type="submission" date="2023-11" db="EMBL/GenBank/DDBJ databases">
        <title>First isolation, identification, and characterization of non-pathogenic Epilithonimonas ginsengisoli isolated from diseased farmed rainbow trout (Oncorhynchus mykiss) in Chile.</title>
        <authorList>
            <person name="Miranda C.D."/>
            <person name="Irgang R."/>
            <person name="Concha C."/>
            <person name="Rojas R."/>
            <person name="Avendano R."/>
        </authorList>
    </citation>
    <scope>NUCLEOTIDE SEQUENCE [LARGE SCALE GENOMIC DNA]</scope>
    <source>
        <strain evidence="6 7">FP99</strain>
    </source>
</reference>
<dbReference type="SUPFAM" id="SSF52402">
    <property type="entry name" value="Adenine nucleotide alpha hydrolases-like"/>
    <property type="match status" value="1"/>
</dbReference>
<dbReference type="Gene3D" id="3.60.20.10">
    <property type="entry name" value="Glutamine Phosphoribosylpyrophosphate, subunit 1, domain 1"/>
    <property type="match status" value="1"/>
</dbReference>
<dbReference type="InterPro" id="IPR051786">
    <property type="entry name" value="ASN_synthetase/amidase"/>
</dbReference>
<dbReference type="EC" id="6.3.5.4" evidence="2"/>
<evidence type="ECO:0000313" key="7">
    <source>
        <dbReference type="Proteomes" id="UP001204439"/>
    </source>
</evidence>
<dbReference type="Pfam" id="PF00733">
    <property type="entry name" value="Asn_synthase"/>
    <property type="match status" value="1"/>
</dbReference>
<evidence type="ECO:0000259" key="5">
    <source>
        <dbReference type="Pfam" id="PF13537"/>
    </source>
</evidence>
<dbReference type="Proteomes" id="UP001204439">
    <property type="component" value="Unassembled WGS sequence"/>
</dbReference>
<protein>
    <recommendedName>
        <fullName evidence="2">asparagine synthase (glutamine-hydrolyzing)</fullName>
        <ecNumber evidence="2">6.3.5.4</ecNumber>
    </recommendedName>
</protein>
<evidence type="ECO:0000256" key="1">
    <source>
        <dbReference type="ARBA" id="ARBA00005187"/>
    </source>
</evidence>
<feature type="domain" description="Glutamine amidotransferase type-2" evidence="5">
    <location>
        <begin position="29"/>
        <end position="119"/>
    </location>
</feature>
<gene>
    <name evidence="6" type="ORF">NG800_004430</name>
</gene>
<dbReference type="SUPFAM" id="SSF56235">
    <property type="entry name" value="N-terminal nucleophile aminohydrolases (Ntn hydrolases)"/>
    <property type="match status" value="1"/>
</dbReference>
<sequence length="549" mass="64569">MKGFNIHISEGQIETNLYFENDYDSFIFRNEELQIVIEGIILNKKQLLQSASDSVFSDFFLKLYQEKNIIAIKELDGEFRGYIWDKLEQKIFVFTNPTSTQRVFYTKQDGQIFIDSHLVRLSNSLRKNHISVSPNIDNLYQLLTFGNMLENETPIENVFKILDGHYIEIDLKTQNIIERKYFDLNNIHYYKDSKEKAIQDLDSIFSENIALEYQKDNELKSKHFTLLSGGLDSRIAMLYADKLGETPDEAFCFSQSGYLDETISRQIAKDYKIPYTFQSLDGGSYLKYIDKLTALSEGCGLFTGGIHIQYAFENLKNKDFKLVHSGSIGDGILGGFNTVPYRKKPGEFKIVVNPKFLPKVKSDFEKVLKQYESEELFYLRNVAYNRTVLGAQVIQQFDAYQTSPFMSKTMLEFAIGLPEKWKVNQKLYLEWLNRFTPNASDYVWEKTGMKPNAQWKSTFGPKVKKRFFKIWNSKITKRTEKTSMYPYEFYYYNSQDIQDYYQSYFIENIWRLENFPELKKDVDFLFVQKDFYQKSQGVNILAIFKLFFS</sequence>
<evidence type="ECO:0000256" key="3">
    <source>
        <dbReference type="ARBA" id="ARBA00048741"/>
    </source>
</evidence>
<comment type="caution">
    <text evidence="6">The sequence shown here is derived from an EMBL/GenBank/DDBJ whole genome shotgun (WGS) entry which is preliminary data.</text>
</comment>
<dbReference type="PANTHER" id="PTHR43284:SF1">
    <property type="entry name" value="ASPARAGINE SYNTHETASE"/>
    <property type="match status" value="1"/>
</dbReference>
<evidence type="ECO:0000313" key="6">
    <source>
        <dbReference type="EMBL" id="MDW8548144.1"/>
    </source>
</evidence>
<comment type="catalytic activity">
    <reaction evidence="3">
        <text>L-aspartate + L-glutamine + ATP + H2O = L-asparagine + L-glutamate + AMP + diphosphate + H(+)</text>
        <dbReference type="Rhea" id="RHEA:12228"/>
        <dbReference type="ChEBI" id="CHEBI:15377"/>
        <dbReference type="ChEBI" id="CHEBI:15378"/>
        <dbReference type="ChEBI" id="CHEBI:29985"/>
        <dbReference type="ChEBI" id="CHEBI:29991"/>
        <dbReference type="ChEBI" id="CHEBI:30616"/>
        <dbReference type="ChEBI" id="CHEBI:33019"/>
        <dbReference type="ChEBI" id="CHEBI:58048"/>
        <dbReference type="ChEBI" id="CHEBI:58359"/>
        <dbReference type="ChEBI" id="CHEBI:456215"/>
        <dbReference type="EC" id="6.3.5.4"/>
    </reaction>
</comment>
<proteinExistence type="predicted"/>
<accession>A0ABU4JEP7</accession>
<dbReference type="EMBL" id="JAMXLT020000005">
    <property type="protein sequence ID" value="MDW8548144.1"/>
    <property type="molecule type" value="Genomic_DNA"/>
</dbReference>
<dbReference type="InterPro" id="IPR014729">
    <property type="entry name" value="Rossmann-like_a/b/a_fold"/>
</dbReference>
<dbReference type="InterPro" id="IPR001962">
    <property type="entry name" value="Asn_synthase"/>
</dbReference>
<dbReference type="Gene3D" id="3.40.50.620">
    <property type="entry name" value="HUPs"/>
    <property type="match status" value="1"/>
</dbReference>
<dbReference type="Pfam" id="PF13537">
    <property type="entry name" value="GATase_7"/>
    <property type="match status" value="1"/>
</dbReference>
<evidence type="ECO:0000259" key="4">
    <source>
        <dbReference type="Pfam" id="PF00733"/>
    </source>
</evidence>
<dbReference type="InterPro" id="IPR017932">
    <property type="entry name" value="GATase_2_dom"/>
</dbReference>
<name>A0ABU4JEP7_9FLAO</name>
<organism evidence="6 7">
    <name type="scientific">Epilithonimonas ginsengisoli</name>
    <dbReference type="NCBI Taxonomy" id="1245592"/>
    <lineage>
        <taxon>Bacteria</taxon>
        <taxon>Pseudomonadati</taxon>
        <taxon>Bacteroidota</taxon>
        <taxon>Flavobacteriia</taxon>
        <taxon>Flavobacteriales</taxon>
        <taxon>Weeksellaceae</taxon>
        <taxon>Chryseobacterium group</taxon>
        <taxon>Epilithonimonas</taxon>
    </lineage>
</organism>
<keyword evidence="7" id="KW-1185">Reference proteome</keyword>
<dbReference type="InterPro" id="IPR029055">
    <property type="entry name" value="Ntn_hydrolases_N"/>
</dbReference>